<organism evidence="14 15">
    <name type="scientific">Characodon lateralis</name>
    <dbReference type="NCBI Taxonomy" id="208331"/>
    <lineage>
        <taxon>Eukaryota</taxon>
        <taxon>Metazoa</taxon>
        <taxon>Chordata</taxon>
        <taxon>Craniata</taxon>
        <taxon>Vertebrata</taxon>
        <taxon>Euteleostomi</taxon>
        <taxon>Actinopterygii</taxon>
        <taxon>Neopterygii</taxon>
        <taxon>Teleostei</taxon>
        <taxon>Neoteleostei</taxon>
        <taxon>Acanthomorphata</taxon>
        <taxon>Ovalentaria</taxon>
        <taxon>Atherinomorphae</taxon>
        <taxon>Cyprinodontiformes</taxon>
        <taxon>Goodeidae</taxon>
        <taxon>Characodon</taxon>
    </lineage>
</organism>
<evidence type="ECO:0000256" key="7">
    <source>
        <dbReference type="ARBA" id="ARBA00023170"/>
    </source>
</evidence>
<evidence type="ECO:0000256" key="4">
    <source>
        <dbReference type="ARBA" id="ARBA00022989"/>
    </source>
</evidence>
<evidence type="ECO:0000256" key="10">
    <source>
        <dbReference type="PROSITE-ProRule" id="PRU00124"/>
    </source>
</evidence>
<comment type="subcellular location">
    <subcellularLocation>
        <location evidence="1">Membrane</location>
        <topology evidence="1">Single-pass membrane protein</topology>
    </subcellularLocation>
</comment>
<evidence type="ECO:0000256" key="6">
    <source>
        <dbReference type="ARBA" id="ARBA00023157"/>
    </source>
</evidence>
<feature type="transmembrane region" description="Helical" evidence="12">
    <location>
        <begin position="176"/>
        <end position="195"/>
    </location>
</feature>
<dbReference type="PROSITE" id="PS01209">
    <property type="entry name" value="LDLRA_1"/>
    <property type="match status" value="1"/>
</dbReference>
<evidence type="ECO:0000256" key="2">
    <source>
        <dbReference type="ARBA" id="ARBA00022692"/>
    </source>
</evidence>
<evidence type="ECO:0000256" key="9">
    <source>
        <dbReference type="PROSITE-ProRule" id="PRU00076"/>
    </source>
</evidence>
<dbReference type="Pfam" id="PF14670">
    <property type="entry name" value="FXa_inhibition"/>
    <property type="match status" value="1"/>
</dbReference>
<feature type="disulfide bond" evidence="9">
    <location>
        <begin position="157"/>
        <end position="166"/>
    </location>
</feature>
<dbReference type="InterPro" id="IPR011042">
    <property type="entry name" value="6-blade_b-propeller_TolB-like"/>
</dbReference>
<keyword evidence="6 9" id="KW-1015">Disulfide bond</keyword>
<proteinExistence type="predicted"/>
<keyword evidence="3" id="KW-0677">Repeat</keyword>
<feature type="compositionally biased region" description="Acidic residues" evidence="11">
    <location>
        <begin position="223"/>
        <end position="232"/>
    </location>
</feature>
<feature type="region of interest" description="Disordered" evidence="11">
    <location>
        <begin position="221"/>
        <end position="244"/>
    </location>
</feature>
<comment type="caution">
    <text evidence="14">The sequence shown here is derived from an EMBL/GenBank/DDBJ whole genome shotgun (WGS) entry which is preliminary data.</text>
</comment>
<keyword evidence="15" id="KW-1185">Reference proteome</keyword>
<accession>A0ABU7EAB2</accession>
<keyword evidence="9" id="KW-0245">EGF-like domain</keyword>
<dbReference type="InterPro" id="IPR023415">
    <property type="entry name" value="LDLR_class-A_CS"/>
</dbReference>
<feature type="region of interest" description="Disordered" evidence="11">
    <location>
        <begin position="90"/>
        <end position="124"/>
    </location>
</feature>
<evidence type="ECO:0000256" key="11">
    <source>
        <dbReference type="SAM" id="MobiDB-lite"/>
    </source>
</evidence>
<dbReference type="PANTHER" id="PTHR22722">
    <property type="entry name" value="LOW-DENSITY LIPOPROTEIN RECEPTOR-RELATED PROTEIN 2-RELATED"/>
    <property type="match status" value="1"/>
</dbReference>
<dbReference type="SUPFAM" id="SSF57424">
    <property type="entry name" value="LDL receptor-like module"/>
    <property type="match status" value="1"/>
</dbReference>
<keyword evidence="4 12" id="KW-1133">Transmembrane helix</keyword>
<dbReference type="InterPro" id="IPR051221">
    <property type="entry name" value="LDLR-related"/>
</dbReference>
<name>A0ABU7EAB2_9TELE</name>
<dbReference type="Gene3D" id="2.10.25.10">
    <property type="entry name" value="Laminin"/>
    <property type="match status" value="1"/>
</dbReference>
<dbReference type="Proteomes" id="UP001352852">
    <property type="component" value="Unassembled WGS sequence"/>
</dbReference>
<reference evidence="14 15" key="1">
    <citation type="submission" date="2021-06" db="EMBL/GenBank/DDBJ databases">
        <authorList>
            <person name="Palmer J.M."/>
        </authorList>
    </citation>
    <scope>NUCLEOTIDE SEQUENCE [LARGE SCALE GENOMIC DNA]</scope>
    <source>
        <strain evidence="14 15">CL_MEX2019</strain>
        <tissue evidence="14">Muscle</tissue>
    </source>
</reference>
<comment type="caution">
    <text evidence="9">Lacks conserved residue(s) required for the propagation of feature annotation.</text>
</comment>
<evidence type="ECO:0000256" key="3">
    <source>
        <dbReference type="ARBA" id="ARBA00022737"/>
    </source>
</evidence>
<evidence type="ECO:0000313" key="15">
    <source>
        <dbReference type="Proteomes" id="UP001352852"/>
    </source>
</evidence>
<dbReference type="CDD" id="cd00112">
    <property type="entry name" value="LDLa"/>
    <property type="match status" value="1"/>
</dbReference>
<keyword evidence="7" id="KW-0675">Receptor</keyword>
<dbReference type="Gene3D" id="2.120.10.30">
    <property type="entry name" value="TolB, C-terminal domain"/>
    <property type="match status" value="1"/>
</dbReference>
<dbReference type="PROSITE" id="PS00022">
    <property type="entry name" value="EGF_1"/>
    <property type="match status" value="1"/>
</dbReference>
<dbReference type="Gene3D" id="4.10.400.10">
    <property type="entry name" value="Low-density Lipoprotein Receptor"/>
    <property type="match status" value="1"/>
</dbReference>
<dbReference type="InterPro" id="IPR000742">
    <property type="entry name" value="EGF"/>
</dbReference>
<protein>
    <recommendedName>
        <fullName evidence="13">EGF-like domain-containing protein</fullName>
    </recommendedName>
</protein>
<keyword evidence="5 12" id="KW-0472">Membrane</keyword>
<dbReference type="Pfam" id="PF00057">
    <property type="entry name" value="Ldl_recept_a"/>
    <property type="match status" value="1"/>
</dbReference>
<evidence type="ECO:0000256" key="1">
    <source>
        <dbReference type="ARBA" id="ARBA00004167"/>
    </source>
</evidence>
<dbReference type="PROSITE" id="PS50068">
    <property type="entry name" value="LDLRA_2"/>
    <property type="match status" value="1"/>
</dbReference>
<evidence type="ECO:0000259" key="13">
    <source>
        <dbReference type="PROSITE" id="PS50026"/>
    </source>
</evidence>
<sequence>MLLKNYNSAYLFPPGNNLCSNANGGCVHLCLPYPGGRTCKCARGFYGANDTSCVLLPSCPTGEESCFDGSKCIGSNKFCDGRADCPDQSDEQDCPGSDSASLGTKVSGGQSWQSSSLQPDSQKNPIVPNKDLASCDLQHCNGHGSCITEGKVIRCQCLPGYKGEFCQDQQRQSHPAVILVSFCLVSAVVVAAFVFTKRKGWEHFRSRSADKENLMSNMVLPGEDSDSEELESAIDVKRPLQTFK</sequence>
<evidence type="ECO:0000256" key="8">
    <source>
        <dbReference type="ARBA" id="ARBA00023180"/>
    </source>
</evidence>
<keyword evidence="8" id="KW-0325">Glycoprotein</keyword>
<dbReference type="InterPro" id="IPR002172">
    <property type="entry name" value="LDrepeatLR_classA_rpt"/>
</dbReference>
<dbReference type="InterPro" id="IPR036055">
    <property type="entry name" value="LDL_receptor-like_sf"/>
</dbReference>
<evidence type="ECO:0000256" key="5">
    <source>
        <dbReference type="ARBA" id="ARBA00023136"/>
    </source>
</evidence>
<evidence type="ECO:0000313" key="14">
    <source>
        <dbReference type="EMBL" id="MED6284135.1"/>
    </source>
</evidence>
<feature type="disulfide bond" evidence="10">
    <location>
        <begin position="79"/>
        <end position="94"/>
    </location>
</feature>
<dbReference type="PROSITE" id="PS50026">
    <property type="entry name" value="EGF_3"/>
    <property type="match status" value="1"/>
</dbReference>
<dbReference type="SUPFAM" id="SSF57196">
    <property type="entry name" value="EGF/Laminin"/>
    <property type="match status" value="2"/>
</dbReference>
<dbReference type="SMART" id="SM00192">
    <property type="entry name" value="LDLa"/>
    <property type="match status" value="1"/>
</dbReference>
<dbReference type="PROSITE" id="PS01186">
    <property type="entry name" value="EGF_2"/>
    <property type="match status" value="1"/>
</dbReference>
<feature type="compositionally biased region" description="Low complexity" evidence="11">
    <location>
        <begin position="107"/>
        <end position="116"/>
    </location>
</feature>
<evidence type="ECO:0000256" key="12">
    <source>
        <dbReference type="SAM" id="Phobius"/>
    </source>
</evidence>
<dbReference type="SMART" id="SM00181">
    <property type="entry name" value="EGF"/>
    <property type="match status" value="2"/>
</dbReference>
<feature type="domain" description="EGF-like" evidence="13">
    <location>
        <begin position="131"/>
        <end position="167"/>
    </location>
</feature>
<dbReference type="EMBL" id="JAHUTJ010050483">
    <property type="protein sequence ID" value="MED6284135.1"/>
    <property type="molecule type" value="Genomic_DNA"/>
</dbReference>
<keyword evidence="2 12" id="KW-0812">Transmembrane</keyword>
<gene>
    <name evidence="14" type="ORF">CHARACLAT_016221</name>
</gene>